<keyword evidence="12" id="KW-1185">Reference proteome</keyword>
<evidence type="ECO:0000313" key="13">
    <source>
        <dbReference type="RefSeq" id="XP_017023727.1"/>
    </source>
</evidence>
<reference evidence="13" key="1">
    <citation type="submission" date="2025-08" db="UniProtKB">
        <authorList>
            <consortium name="RefSeq"/>
        </authorList>
    </citation>
    <scope>IDENTIFICATION</scope>
    <source>
        <strain evidence="13">14028-0561.14</strain>
        <tissue evidence="13">Whole fly</tissue>
    </source>
</reference>
<keyword evidence="7" id="KW-0865">Zymogen</keyword>
<evidence type="ECO:0000256" key="4">
    <source>
        <dbReference type="ARBA" id="ARBA00022729"/>
    </source>
</evidence>
<sequence>MSFPAWALLFVSLIALASGQLLPENTCPQYFQYVNDAFSGLQGEVTLPGLTRGRNRIDLRLTQRGDHDASAVGGLSPYPDENTARSGDGPSRFRLHLRPDPTTGLLPKLSRLFYNDQLLCSASEYGPPNSFFNRFYEIQISGSLAPLPTSSSGFTPFPRDGFDVDIQSIFFPSNGGSSNDVWSSFTGTRRLPTQVFWQTPVNNIPASRRPVTAATAPAPPPPLEPVASIPSAAPSPPSPPTVAAPSATPPAAPPSVRFNPRPPSAGEICGEEGSTTPFIHNGQEFPRGRYPWLTAIFHKTPSLEFKCGGSLLSASIVITAAHCVHKMSETRVVIGLGRYDLLDYAEDGAEMRNVRKMVWHPEYNTRVLSDADIALVTMVRPVVFNDIIGPICLWTAEASTTVATYGSIAGWGTDEAGNLPTKYPRVVEARIASATDCASTWRATAVTDRTLCAGNMDGSGPCLGDSGGGLMVRRGSRWMLRGIVSSGERDPSGSCKLTQYVLYCDLAKHLEWIYDNIG</sequence>
<dbReference type="InterPro" id="IPR001254">
    <property type="entry name" value="Trypsin_dom"/>
</dbReference>
<dbReference type="AlphaFoldDB" id="A0A6P4I453"/>
<comment type="subcellular location">
    <subcellularLocation>
        <location evidence="1">Secreted</location>
    </subcellularLocation>
</comment>
<dbReference type="PROSITE" id="PS00134">
    <property type="entry name" value="TRYPSIN_HIS"/>
    <property type="match status" value="1"/>
</dbReference>
<dbReference type="InterPro" id="IPR001314">
    <property type="entry name" value="Peptidase_S1A"/>
</dbReference>
<gene>
    <name evidence="13" type="primary">Sp212</name>
</gene>
<dbReference type="SMART" id="SM00020">
    <property type="entry name" value="Tryp_SPc"/>
    <property type="match status" value="1"/>
</dbReference>
<feature type="region of interest" description="Disordered" evidence="9">
    <location>
        <begin position="68"/>
        <end position="93"/>
    </location>
</feature>
<evidence type="ECO:0000256" key="1">
    <source>
        <dbReference type="ARBA" id="ARBA00004613"/>
    </source>
</evidence>
<evidence type="ECO:0000256" key="5">
    <source>
        <dbReference type="ARBA" id="ARBA00022801"/>
    </source>
</evidence>
<feature type="region of interest" description="Disordered" evidence="9">
    <location>
        <begin position="207"/>
        <end position="270"/>
    </location>
</feature>
<protein>
    <submittedName>
        <fullName evidence="13">Proclotting enzyme</fullName>
    </submittedName>
</protein>
<dbReference type="OrthoDB" id="238681at2759"/>
<evidence type="ECO:0000259" key="11">
    <source>
        <dbReference type="PROSITE" id="PS50240"/>
    </source>
</evidence>
<feature type="domain" description="Peptidase S1" evidence="11">
    <location>
        <begin position="279"/>
        <end position="518"/>
    </location>
</feature>
<proteinExistence type="predicted"/>
<dbReference type="Pfam" id="PF16030">
    <property type="entry name" value="GD_N"/>
    <property type="match status" value="1"/>
</dbReference>
<dbReference type="InterPro" id="IPR031986">
    <property type="entry name" value="GD_N"/>
</dbReference>
<feature type="compositionally biased region" description="Pro residues" evidence="9">
    <location>
        <begin position="233"/>
        <end position="253"/>
    </location>
</feature>
<feature type="compositionally biased region" description="Low complexity" evidence="9">
    <location>
        <begin position="207"/>
        <end position="216"/>
    </location>
</feature>
<keyword evidence="4 10" id="KW-0732">Signal</keyword>
<evidence type="ECO:0000256" key="9">
    <source>
        <dbReference type="SAM" id="MobiDB-lite"/>
    </source>
</evidence>
<dbReference type="Proteomes" id="UP001652661">
    <property type="component" value="Chromosome 3R"/>
</dbReference>
<accession>A0A6P4I453</accession>
<keyword evidence="3" id="KW-0645">Protease</keyword>
<feature type="signal peptide" evidence="10">
    <location>
        <begin position="1"/>
        <end position="19"/>
    </location>
</feature>
<dbReference type="CDD" id="cd00190">
    <property type="entry name" value="Tryp_SPc"/>
    <property type="match status" value="1"/>
</dbReference>
<evidence type="ECO:0000256" key="3">
    <source>
        <dbReference type="ARBA" id="ARBA00022670"/>
    </source>
</evidence>
<evidence type="ECO:0000256" key="10">
    <source>
        <dbReference type="SAM" id="SignalP"/>
    </source>
</evidence>
<dbReference type="PROSITE" id="PS50240">
    <property type="entry name" value="TRYPSIN_DOM"/>
    <property type="match status" value="1"/>
</dbReference>
<dbReference type="PRINTS" id="PR00722">
    <property type="entry name" value="CHYMOTRYPSIN"/>
</dbReference>
<evidence type="ECO:0000313" key="12">
    <source>
        <dbReference type="Proteomes" id="UP001652661"/>
    </source>
</evidence>
<dbReference type="GO" id="GO:0004252">
    <property type="term" value="F:serine-type endopeptidase activity"/>
    <property type="evidence" value="ECO:0007669"/>
    <property type="project" value="InterPro"/>
</dbReference>
<keyword evidence="6" id="KW-0720">Serine protease</keyword>
<dbReference type="GO" id="GO:0005576">
    <property type="term" value="C:extracellular region"/>
    <property type="evidence" value="ECO:0007669"/>
    <property type="project" value="UniProtKB-SubCell"/>
</dbReference>
<dbReference type="SUPFAM" id="SSF50494">
    <property type="entry name" value="Trypsin-like serine proteases"/>
    <property type="match status" value="1"/>
</dbReference>
<dbReference type="Gene3D" id="2.40.10.10">
    <property type="entry name" value="Trypsin-like serine proteases"/>
    <property type="match status" value="1"/>
</dbReference>
<evidence type="ECO:0000256" key="7">
    <source>
        <dbReference type="ARBA" id="ARBA00023145"/>
    </source>
</evidence>
<keyword evidence="5" id="KW-0378">Hydrolase</keyword>
<organism evidence="12 13">
    <name type="scientific">Drosophila kikkawai</name>
    <name type="common">Fruit fly</name>
    <dbReference type="NCBI Taxonomy" id="30033"/>
    <lineage>
        <taxon>Eukaryota</taxon>
        <taxon>Metazoa</taxon>
        <taxon>Ecdysozoa</taxon>
        <taxon>Arthropoda</taxon>
        <taxon>Hexapoda</taxon>
        <taxon>Insecta</taxon>
        <taxon>Pterygota</taxon>
        <taxon>Neoptera</taxon>
        <taxon>Endopterygota</taxon>
        <taxon>Diptera</taxon>
        <taxon>Brachycera</taxon>
        <taxon>Muscomorpha</taxon>
        <taxon>Ephydroidea</taxon>
        <taxon>Drosophilidae</taxon>
        <taxon>Drosophila</taxon>
        <taxon>Sophophora</taxon>
    </lineage>
</organism>
<evidence type="ECO:0000256" key="8">
    <source>
        <dbReference type="ARBA" id="ARBA00023157"/>
    </source>
</evidence>
<evidence type="ECO:0000256" key="2">
    <source>
        <dbReference type="ARBA" id="ARBA00022525"/>
    </source>
</evidence>
<dbReference type="InterPro" id="IPR018114">
    <property type="entry name" value="TRYPSIN_HIS"/>
</dbReference>
<dbReference type="InterPro" id="IPR043504">
    <property type="entry name" value="Peptidase_S1_PA_chymotrypsin"/>
</dbReference>
<keyword evidence="8" id="KW-1015">Disulfide bond</keyword>
<dbReference type="GO" id="GO:0006508">
    <property type="term" value="P:proteolysis"/>
    <property type="evidence" value="ECO:0007669"/>
    <property type="project" value="UniProtKB-KW"/>
</dbReference>
<evidence type="ECO:0000256" key="6">
    <source>
        <dbReference type="ARBA" id="ARBA00022825"/>
    </source>
</evidence>
<keyword evidence="2" id="KW-0964">Secreted</keyword>
<dbReference type="FunFam" id="2.40.10.10:FF:000146">
    <property type="entry name" value="Serine protease 53"/>
    <property type="match status" value="1"/>
</dbReference>
<name>A0A6P4I453_DROKI</name>
<dbReference type="PANTHER" id="PTHR24252:SF7">
    <property type="entry name" value="HYALIN"/>
    <property type="match status" value="1"/>
</dbReference>
<dbReference type="Pfam" id="PF00089">
    <property type="entry name" value="Trypsin"/>
    <property type="match status" value="1"/>
</dbReference>
<dbReference type="PANTHER" id="PTHR24252">
    <property type="entry name" value="ACROSIN-RELATED"/>
    <property type="match status" value="1"/>
</dbReference>
<feature type="chain" id="PRO_5027701997" evidence="10">
    <location>
        <begin position="20"/>
        <end position="518"/>
    </location>
</feature>
<dbReference type="InterPro" id="IPR009003">
    <property type="entry name" value="Peptidase_S1_PA"/>
</dbReference>
<dbReference type="RefSeq" id="XP_017023727.1">
    <property type="nucleotide sequence ID" value="XM_017168238.3"/>
</dbReference>